<sequence>MNVPPLHCPSTEKHRGERPLTGLVYSHSHVDHFGGARGVLLPGMEDTVPIIAPEGFMEDATSENIYAGPAMRRRARYMYGASLQKGAVGQVGCGLGMATSTGTTSLIPPNMLIGKTGDDRIIDSVRIVFQIVSGTEAPSEFNFYFPDRRALYIAECATHCMHNIVTLRGALVRDAKLWSHHLDESLMLFGNQATALFGGHHWPVWGQDSIARMLSEQRDMYAFMHDQTVRLMNAGMTGIEIAETLKLPPALDSAWHLQGYYGSLNHNIKGIYQRYMTWFDGNPVNLWKHPPCEEGKRYVACMGGVDRAVALAEDFATKDDLRFAATLLGHALAAEPRHIKARSLLSSVLTRLGHGAVNATWRNFFLTGAQDLQQESNAVSPRTATMPDLNPLLSVEQWLIGLSVQIDGPRAAKESLVIDITVVDQDQTWRLILSNGALTHRVWSDDASRLNAAGLHLTVTKEVLRRLILGQVTPESTAFKGNPTLFEKLMQFLPWTRKSSLESHI</sequence>
<dbReference type="InterPro" id="IPR029228">
    <property type="entry name" value="Alkyl_sulf_dimr"/>
</dbReference>
<dbReference type="InterPro" id="IPR044097">
    <property type="entry name" value="Bds1/SdsA1_MBL-fold"/>
</dbReference>
<evidence type="ECO:0000259" key="5">
    <source>
        <dbReference type="SMART" id="SM00849"/>
    </source>
</evidence>
<dbReference type="SUPFAM" id="SSF55718">
    <property type="entry name" value="SCP-like"/>
    <property type="match status" value="1"/>
</dbReference>
<name>A0A1L9TCY2_9EURO</name>
<dbReference type="Pfam" id="PF14863">
    <property type="entry name" value="Alkyl_sulf_dimr"/>
    <property type="match status" value="1"/>
</dbReference>
<dbReference type="SUPFAM" id="SSF56281">
    <property type="entry name" value="Metallo-hydrolase/oxidoreductase"/>
    <property type="match status" value="1"/>
</dbReference>
<dbReference type="InterPro" id="IPR001279">
    <property type="entry name" value="Metallo-B-lactamas"/>
</dbReference>
<dbReference type="Gene3D" id="3.60.15.30">
    <property type="entry name" value="Metallo-beta-lactamase domain"/>
    <property type="match status" value="1"/>
</dbReference>
<dbReference type="InterPro" id="IPR038536">
    <property type="entry name" value="Alkyl/aryl-sulf_dimr_sf"/>
</dbReference>
<dbReference type="GO" id="GO:0018741">
    <property type="term" value="F:linear primary-alkylsulfatase activity"/>
    <property type="evidence" value="ECO:0007669"/>
    <property type="project" value="InterPro"/>
</dbReference>
<feature type="domain" description="Metallo-beta-lactamase" evidence="5">
    <location>
        <begin position="7"/>
        <end position="200"/>
    </location>
</feature>
<dbReference type="RefSeq" id="XP_040701105.1">
    <property type="nucleotide sequence ID" value="XM_040847229.1"/>
</dbReference>
<keyword evidence="7" id="KW-1185">Reference proteome</keyword>
<dbReference type="Proteomes" id="UP000184356">
    <property type="component" value="Unassembled WGS sequence"/>
</dbReference>
<dbReference type="Pfam" id="PF00753">
    <property type="entry name" value="Lactamase_B"/>
    <property type="match status" value="1"/>
</dbReference>
<dbReference type="SMART" id="SM00849">
    <property type="entry name" value="Lactamase_B"/>
    <property type="match status" value="1"/>
</dbReference>
<dbReference type="Pfam" id="PF14864">
    <property type="entry name" value="Alkyl_sulf_C"/>
    <property type="match status" value="1"/>
</dbReference>
<keyword evidence="2" id="KW-0378">Hydrolase</keyword>
<organism evidence="6 7">
    <name type="scientific">Aspergillus sydowii CBS 593.65</name>
    <dbReference type="NCBI Taxonomy" id="1036612"/>
    <lineage>
        <taxon>Eukaryota</taxon>
        <taxon>Fungi</taxon>
        <taxon>Dikarya</taxon>
        <taxon>Ascomycota</taxon>
        <taxon>Pezizomycotina</taxon>
        <taxon>Eurotiomycetes</taxon>
        <taxon>Eurotiomycetidae</taxon>
        <taxon>Eurotiales</taxon>
        <taxon>Aspergillaceae</taxon>
        <taxon>Aspergillus</taxon>
        <taxon>Aspergillus subgen. Nidulantes</taxon>
    </lineage>
</organism>
<reference evidence="7" key="1">
    <citation type="journal article" date="2017" name="Genome Biol.">
        <title>Comparative genomics reveals high biological diversity and specific adaptations in the industrially and medically important fungal genus Aspergillus.</title>
        <authorList>
            <person name="de Vries R.P."/>
            <person name="Riley R."/>
            <person name="Wiebenga A."/>
            <person name="Aguilar-Osorio G."/>
            <person name="Amillis S."/>
            <person name="Uchima C.A."/>
            <person name="Anderluh G."/>
            <person name="Asadollahi M."/>
            <person name="Askin M."/>
            <person name="Barry K."/>
            <person name="Battaglia E."/>
            <person name="Bayram O."/>
            <person name="Benocci T."/>
            <person name="Braus-Stromeyer S.A."/>
            <person name="Caldana C."/>
            <person name="Canovas D."/>
            <person name="Cerqueira G.C."/>
            <person name="Chen F."/>
            <person name="Chen W."/>
            <person name="Choi C."/>
            <person name="Clum A."/>
            <person name="Dos Santos R.A."/>
            <person name="Damasio A.R."/>
            <person name="Diallinas G."/>
            <person name="Emri T."/>
            <person name="Fekete E."/>
            <person name="Flipphi M."/>
            <person name="Freyberg S."/>
            <person name="Gallo A."/>
            <person name="Gournas C."/>
            <person name="Habgood R."/>
            <person name="Hainaut M."/>
            <person name="Harispe M.L."/>
            <person name="Henrissat B."/>
            <person name="Hilden K.S."/>
            <person name="Hope R."/>
            <person name="Hossain A."/>
            <person name="Karabika E."/>
            <person name="Karaffa L."/>
            <person name="Karanyi Z."/>
            <person name="Krasevec N."/>
            <person name="Kuo A."/>
            <person name="Kusch H."/>
            <person name="LaButti K."/>
            <person name="Lagendijk E.L."/>
            <person name="Lapidus A."/>
            <person name="Levasseur A."/>
            <person name="Lindquist E."/>
            <person name="Lipzen A."/>
            <person name="Logrieco A.F."/>
            <person name="MacCabe A."/>
            <person name="Maekelae M.R."/>
            <person name="Malavazi I."/>
            <person name="Melin P."/>
            <person name="Meyer V."/>
            <person name="Mielnichuk N."/>
            <person name="Miskei M."/>
            <person name="Molnar A.P."/>
            <person name="Mule G."/>
            <person name="Ngan C.Y."/>
            <person name="Orejas M."/>
            <person name="Orosz E."/>
            <person name="Ouedraogo J.P."/>
            <person name="Overkamp K.M."/>
            <person name="Park H.-S."/>
            <person name="Perrone G."/>
            <person name="Piumi F."/>
            <person name="Punt P.J."/>
            <person name="Ram A.F."/>
            <person name="Ramon A."/>
            <person name="Rauscher S."/>
            <person name="Record E."/>
            <person name="Riano-Pachon D.M."/>
            <person name="Robert V."/>
            <person name="Roehrig J."/>
            <person name="Ruller R."/>
            <person name="Salamov A."/>
            <person name="Salih N.S."/>
            <person name="Samson R.A."/>
            <person name="Sandor E."/>
            <person name="Sanguinetti M."/>
            <person name="Schuetze T."/>
            <person name="Sepcic K."/>
            <person name="Shelest E."/>
            <person name="Sherlock G."/>
            <person name="Sophianopoulou V."/>
            <person name="Squina F.M."/>
            <person name="Sun H."/>
            <person name="Susca A."/>
            <person name="Todd R.B."/>
            <person name="Tsang A."/>
            <person name="Unkles S.E."/>
            <person name="van de Wiele N."/>
            <person name="van Rossen-Uffink D."/>
            <person name="Oliveira J.V."/>
            <person name="Vesth T.C."/>
            <person name="Visser J."/>
            <person name="Yu J.-H."/>
            <person name="Zhou M."/>
            <person name="Andersen M.R."/>
            <person name="Archer D.B."/>
            <person name="Baker S.E."/>
            <person name="Benoit I."/>
            <person name="Brakhage A.A."/>
            <person name="Braus G.H."/>
            <person name="Fischer R."/>
            <person name="Frisvad J.C."/>
            <person name="Goldman G.H."/>
            <person name="Houbraken J."/>
            <person name="Oakley B."/>
            <person name="Pocsi I."/>
            <person name="Scazzocchio C."/>
            <person name="Seiboth B."/>
            <person name="vanKuyk P.A."/>
            <person name="Wortman J."/>
            <person name="Dyer P.S."/>
            <person name="Grigoriev I.V."/>
        </authorList>
    </citation>
    <scope>NUCLEOTIDE SEQUENCE [LARGE SCALE GENOMIC DNA]</scope>
    <source>
        <strain evidence="7">CBS 593.65</strain>
    </source>
</reference>
<dbReference type="GO" id="GO:0046983">
    <property type="term" value="F:protein dimerization activity"/>
    <property type="evidence" value="ECO:0007669"/>
    <property type="project" value="InterPro"/>
</dbReference>
<evidence type="ECO:0000313" key="7">
    <source>
        <dbReference type="Proteomes" id="UP000184356"/>
    </source>
</evidence>
<dbReference type="InterPro" id="IPR052195">
    <property type="entry name" value="Bact_Alkyl/Aryl-Sulfatase"/>
</dbReference>
<dbReference type="InterPro" id="IPR029229">
    <property type="entry name" value="Alkyl_sulf_C"/>
</dbReference>
<dbReference type="Gene3D" id="3.30.1050.10">
    <property type="entry name" value="SCP2 sterol-binding domain"/>
    <property type="match status" value="1"/>
</dbReference>
<proteinExistence type="inferred from homology"/>
<evidence type="ECO:0000256" key="1">
    <source>
        <dbReference type="ARBA" id="ARBA00022723"/>
    </source>
</evidence>
<gene>
    <name evidence="6" type="ORF">ASPSYDRAFT_46445</name>
</gene>
<dbReference type="PANTHER" id="PTHR43223">
    <property type="entry name" value="ALKYL/ARYL-SULFATASE"/>
    <property type="match status" value="1"/>
</dbReference>
<dbReference type="Gene3D" id="1.25.40.880">
    <property type="entry name" value="Alkyl sulfatase, dimerisation domain"/>
    <property type="match status" value="1"/>
</dbReference>
<dbReference type="VEuPathDB" id="FungiDB:ASPSYDRAFT_46445"/>
<dbReference type="CDD" id="cd07710">
    <property type="entry name" value="arylsulfatase_Sdsa1-like_MBL-fold"/>
    <property type="match status" value="1"/>
</dbReference>
<dbReference type="GO" id="GO:0018909">
    <property type="term" value="P:dodecyl sulfate metabolic process"/>
    <property type="evidence" value="ECO:0007669"/>
    <property type="project" value="InterPro"/>
</dbReference>
<dbReference type="InterPro" id="IPR036527">
    <property type="entry name" value="SCP2_sterol-bd_dom_sf"/>
</dbReference>
<keyword evidence="3" id="KW-0862">Zinc</keyword>
<dbReference type="PANTHER" id="PTHR43223:SF1">
    <property type="entry name" value="ALKYL_ARYL-SULFATASE BDS1"/>
    <property type="match status" value="1"/>
</dbReference>
<dbReference type="OrthoDB" id="449487at2759"/>
<comment type="similarity">
    <text evidence="4">Belongs to the metallo-beta-lactamase superfamily. Type III sulfatase family.</text>
</comment>
<protein>
    <recommendedName>
        <fullName evidence="5">Metallo-beta-lactamase domain-containing protein</fullName>
    </recommendedName>
</protein>
<accession>A0A1L9TCY2</accession>
<evidence type="ECO:0000256" key="3">
    <source>
        <dbReference type="ARBA" id="ARBA00022833"/>
    </source>
</evidence>
<dbReference type="GO" id="GO:0046872">
    <property type="term" value="F:metal ion binding"/>
    <property type="evidence" value="ECO:0007669"/>
    <property type="project" value="UniProtKB-KW"/>
</dbReference>
<evidence type="ECO:0000256" key="4">
    <source>
        <dbReference type="ARBA" id="ARBA00033751"/>
    </source>
</evidence>
<dbReference type="EMBL" id="KV878588">
    <property type="protein sequence ID" value="OJJ57299.1"/>
    <property type="molecule type" value="Genomic_DNA"/>
</dbReference>
<evidence type="ECO:0000313" key="6">
    <source>
        <dbReference type="EMBL" id="OJJ57299.1"/>
    </source>
</evidence>
<keyword evidence="1" id="KW-0479">Metal-binding</keyword>
<evidence type="ECO:0000256" key="2">
    <source>
        <dbReference type="ARBA" id="ARBA00022801"/>
    </source>
</evidence>
<dbReference type="InterPro" id="IPR036866">
    <property type="entry name" value="RibonucZ/Hydroxyglut_hydro"/>
</dbReference>
<dbReference type="AlphaFoldDB" id="A0A1L9TCY2"/>
<dbReference type="GeneID" id="63763302"/>